<sequence>MSIDRLANMLSTLKNASMAKKPVVEMVYSRECEAVAQVLKDKGFLRTVKTFKPSEQPFKMLHIELEHDEDGTYAITDVKRVSKPGSRVYKGVSEIHRVAGGFGTLVVSTSRGIFSGDEAKKRKLGGEVICEVK</sequence>
<accession>A0A1F4WL08</accession>
<comment type="caution">
    <text evidence="6">The sequence shown here is derived from an EMBL/GenBank/DDBJ whole genome shotgun (WGS) entry which is preliminary data.</text>
</comment>
<dbReference type="SUPFAM" id="SSF56047">
    <property type="entry name" value="Ribosomal protein S8"/>
    <property type="match status" value="1"/>
</dbReference>
<protein>
    <recommendedName>
        <fullName evidence="4 5">Small ribosomal subunit protein uS8</fullName>
    </recommendedName>
</protein>
<dbReference type="EMBL" id="MEWA01000010">
    <property type="protein sequence ID" value="OGC70069.1"/>
    <property type="molecule type" value="Genomic_DNA"/>
</dbReference>
<evidence type="ECO:0000313" key="7">
    <source>
        <dbReference type="Proteomes" id="UP000179113"/>
    </source>
</evidence>
<dbReference type="HAMAP" id="MF_01302_B">
    <property type="entry name" value="Ribosomal_uS8_B"/>
    <property type="match status" value="1"/>
</dbReference>
<keyword evidence="2 5" id="KW-0689">Ribosomal protein</keyword>
<keyword evidence="5" id="KW-0694">RNA-binding</keyword>
<keyword evidence="5" id="KW-0699">rRNA-binding</keyword>
<evidence type="ECO:0000256" key="1">
    <source>
        <dbReference type="ARBA" id="ARBA00006471"/>
    </source>
</evidence>
<reference evidence="6 7" key="1">
    <citation type="journal article" date="2016" name="Nat. Commun.">
        <title>Thousands of microbial genomes shed light on interconnected biogeochemical processes in an aquifer system.</title>
        <authorList>
            <person name="Anantharaman K."/>
            <person name="Brown C.T."/>
            <person name="Hug L.A."/>
            <person name="Sharon I."/>
            <person name="Castelle C.J."/>
            <person name="Probst A.J."/>
            <person name="Thomas B.C."/>
            <person name="Singh A."/>
            <person name="Wilkins M.J."/>
            <person name="Karaoz U."/>
            <person name="Brodie E.L."/>
            <person name="Williams K.H."/>
            <person name="Hubbard S.S."/>
            <person name="Banfield J.F."/>
        </authorList>
    </citation>
    <scope>NUCLEOTIDE SEQUENCE [LARGE SCALE GENOMIC DNA]</scope>
</reference>
<comment type="similarity">
    <text evidence="1 5">Belongs to the universal ribosomal protein uS8 family.</text>
</comment>
<evidence type="ECO:0000256" key="4">
    <source>
        <dbReference type="ARBA" id="ARBA00035258"/>
    </source>
</evidence>
<name>A0A1F4WL08_UNCKA</name>
<evidence type="ECO:0000256" key="2">
    <source>
        <dbReference type="ARBA" id="ARBA00022980"/>
    </source>
</evidence>
<dbReference type="Gene3D" id="3.30.1490.10">
    <property type="match status" value="1"/>
</dbReference>
<dbReference type="FunFam" id="3.30.1490.10:FF:000001">
    <property type="entry name" value="30S ribosomal protein S8"/>
    <property type="match status" value="1"/>
</dbReference>
<dbReference type="Gene3D" id="3.30.1370.30">
    <property type="match status" value="1"/>
</dbReference>
<dbReference type="GO" id="GO:0005737">
    <property type="term" value="C:cytoplasm"/>
    <property type="evidence" value="ECO:0007669"/>
    <property type="project" value="UniProtKB-ARBA"/>
</dbReference>
<comment type="subunit">
    <text evidence="5">Part of the 30S ribosomal subunit. Contacts proteins S5 and S12.</text>
</comment>
<dbReference type="GO" id="GO:0019843">
    <property type="term" value="F:rRNA binding"/>
    <property type="evidence" value="ECO:0007669"/>
    <property type="project" value="UniProtKB-UniRule"/>
</dbReference>
<gene>
    <name evidence="5" type="primary">rpsH</name>
    <name evidence="6" type="ORF">A2415_00530</name>
</gene>
<evidence type="ECO:0000256" key="3">
    <source>
        <dbReference type="ARBA" id="ARBA00023274"/>
    </source>
</evidence>
<evidence type="ECO:0000256" key="5">
    <source>
        <dbReference type="HAMAP-Rule" id="MF_01302"/>
    </source>
</evidence>
<dbReference type="InterPro" id="IPR035987">
    <property type="entry name" value="Ribosomal_uS8_sf"/>
</dbReference>
<dbReference type="Pfam" id="PF00410">
    <property type="entry name" value="Ribosomal_S8"/>
    <property type="match status" value="1"/>
</dbReference>
<proteinExistence type="inferred from homology"/>
<evidence type="ECO:0000313" key="6">
    <source>
        <dbReference type="EMBL" id="OGC70069.1"/>
    </source>
</evidence>
<dbReference type="InterPro" id="IPR000630">
    <property type="entry name" value="Ribosomal_uS8"/>
</dbReference>
<dbReference type="GO" id="GO:0006412">
    <property type="term" value="P:translation"/>
    <property type="evidence" value="ECO:0007669"/>
    <property type="project" value="UniProtKB-UniRule"/>
</dbReference>
<organism evidence="6 7">
    <name type="scientific">candidate division WWE3 bacterium RIFOXYC1_FULL_39_7</name>
    <dbReference type="NCBI Taxonomy" id="1802643"/>
    <lineage>
        <taxon>Bacteria</taxon>
        <taxon>Katanobacteria</taxon>
    </lineage>
</organism>
<dbReference type="NCBIfam" id="NF001109">
    <property type="entry name" value="PRK00136.1"/>
    <property type="match status" value="1"/>
</dbReference>
<dbReference type="GO" id="GO:1990904">
    <property type="term" value="C:ribonucleoprotein complex"/>
    <property type="evidence" value="ECO:0007669"/>
    <property type="project" value="UniProtKB-KW"/>
</dbReference>
<dbReference type="GO" id="GO:0003735">
    <property type="term" value="F:structural constituent of ribosome"/>
    <property type="evidence" value="ECO:0007669"/>
    <property type="project" value="InterPro"/>
</dbReference>
<dbReference type="GO" id="GO:0005840">
    <property type="term" value="C:ribosome"/>
    <property type="evidence" value="ECO:0007669"/>
    <property type="project" value="UniProtKB-KW"/>
</dbReference>
<dbReference type="AlphaFoldDB" id="A0A1F4WL08"/>
<dbReference type="PANTHER" id="PTHR11758">
    <property type="entry name" value="40S RIBOSOMAL PROTEIN S15A"/>
    <property type="match status" value="1"/>
</dbReference>
<dbReference type="Proteomes" id="UP000179113">
    <property type="component" value="Unassembled WGS sequence"/>
</dbReference>
<keyword evidence="3 5" id="KW-0687">Ribonucleoprotein</keyword>
<comment type="function">
    <text evidence="5">One of the primary rRNA binding proteins, it binds directly to 16S rRNA central domain where it helps coordinate assembly of the platform of the 30S subunit.</text>
</comment>